<name>A0AA91T3G5_CLALS</name>
<evidence type="ECO:0000313" key="2">
    <source>
        <dbReference type="EMBL" id="OVF10383.1"/>
    </source>
</evidence>
<dbReference type="KEGG" id="clus:A9F13_02g01892"/>
<dbReference type="GO" id="GO:0005634">
    <property type="term" value="C:nucleus"/>
    <property type="evidence" value="ECO:0007669"/>
    <property type="project" value="TreeGrafter"/>
</dbReference>
<dbReference type="GO" id="GO:0005737">
    <property type="term" value="C:cytoplasm"/>
    <property type="evidence" value="ECO:0007669"/>
    <property type="project" value="TreeGrafter"/>
</dbReference>
<dbReference type="Pfam" id="PF00462">
    <property type="entry name" value="Glutaredoxin"/>
    <property type="match status" value="1"/>
</dbReference>
<proteinExistence type="predicted"/>
<dbReference type="PROSITE" id="PS51354">
    <property type="entry name" value="GLUTAREDOXIN_2"/>
    <property type="match status" value="1"/>
</dbReference>
<accession>A0AA91T3G5</accession>
<dbReference type="GO" id="GO:0034599">
    <property type="term" value="P:cellular response to oxidative stress"/>
    <property type="evidence" value="ECO:0007669"/>
    <property type="project" value="TreeGrafter"/>
</dbReference>
<dbReference type="OMA" id="RKWVPTI"/>
<reference evidence="2 3" key="1">
    <citation type="submission" date="2017-04" db="EMBL/GenBank/DDBJ databases">
        <title>Draft genome of the yeast Clavispora lusitaniae type strain CBS 6936.</title>
        <authorList>
            <person name="Durrens P."/>
            <person name="Klopp C."/>
            <person name="Biteau N."/>
            <person name="Fitton-Ouhabi V."/>
            <person name="Dementhon K."/>
            <person name="Accoceberry I."/>
            <person name="Sherman D.J."/>
            <person name="Noel T."/>
        </authorList>
    </citation>
    <scope>NUCLEOTIDE SEQUENCE [LARGE SCALE GENOMIC DNA]</scope>
    <source>
        <strain evidence="2 3">CBS 6936</strain>
    </source>
</reference>
<protein>
    <submittedName>
        <fullName evidence="2">Dithiol glutaredoxin</fullName>
    </submittedName>
</protein>
<gene>
    <name evidence="2" type="ORF">A9F13_02g01892</name>
</gene>
<comment type="caution">
    <text evidence="2">The sequence shown here is derived from an EMBL/GenBank/DDBJ whole genome shotgun (WGS) entry which is preliminary data.</text>
</comment>
<dbReference type="GO" id="GO:0015038">
    <property type="term" value="F:glutathione disulfide oxidoreductase activity"/>
    <property type="evidence" value="ECO:0007669"/>
    <property type="project" value="TreeGrafter"/>
</dbReference>
<evidence type="ECO:0000259" key="1">
    <source>
        <dbReference type="Pfam" id="PF00462"/>
    </source>
</evidence>
<dbReference type="SUPFAM" id="SSF52833">
    <property type="entry name" value="Thioredoxin-like"/>
    <property type="match status" value="1"/>
</dbReference>
<sequence length="112" mass="13098">MVSEIHKKQALDLINSHRFFMLSKSWCPDCHYVYKVWDTYGVKSKVYILELDKMDDQTEAQKLEEAFTEISGRKWVPTIFFNGKKFGTEQDLKALDKDGKLEDQFKAVGLLD</sequence>
<organism evidence="2 3">
    <name type="scientific">Clavispora lusitaniae</name>
    <name type="common">Candida lusitaniae</name>
    <dbReference type="NCBI Taxonomy" id="36911"/>
    <lineage>
        <taxon>Eukaryota</taxon>
        <taxon>Fungi</taxon>
        <taxon>Dikarya</taxon>
        <taxon>Ascomycota</taxon>
        <taxon>Saccharomycotina</taxon>
        <taxon>Pichiomycetes</taxon>
        <taxon>Metschnikowiaceae</taxon>
        <taxon>Clavispora</taxon>
    </lineage>
</organism>
<dbReference type="Proteomes" id="UP000195602">
    <property type="component" value="Unassembled WGS sequence"/>
</dbReference>
<dbReference type="Gene3D" id="3.40.30.10">
    <property type="entry name" value="Glutaredoxin"/>
    <property type="match status" value="1"/>
</dbReference>
<dbReference type="InterPro" id="IPR002109">
    <property type="entry name" value="Glutaredoxin"/>
</dbReference>
<feature type="domain" description="Glutaredoxin" evidence="1">
    <location>
        <begin position="21"/>
        <end position="84"/>
    </location>
</feature>
<dbReference type="EMBL" id="LYUB02000002">
    <property type="protein sequence ID" value="OVF10383.1"/>
    <property type="molecule type" value="Genomic_DNA"/>
</dbReference>
<evidence type="ECO:0000313" key="3">
    <source>
        <dbReference type="Proteomes" id="UP000195602"/>
    </source>
</evidence>
<dbReference type="PANTHER" id="PTHR45694">
    <property type="entry name" value="GLUTAREDOXIN 2"/>
    <property type="match status" value="1"/>
</dbReference>
<dbReference type="InterPro" id="IPR036249">
    <property type="entry name" value="Thioredoxin-like_sf"/>
</dbReference>
<dbReference type="PANTHER" id="PTHR45694:SF18">
    <property type="entry name" value="GLUTAREDOXIN-1-RELATED"/>
    <property type="match status" value="1"/>
</dbReference>
<dbReference type="AlphaFoldDB" id="A0AA91T3G5"/>